<accession>A0A1Z2L2P9</accession>
<dbReference type="EMBL" id="CP021744">
    <property type="protein sequence ID" value="ARZ68570.1"/>
    <property type="molecule type" value="Genomic_DNA"/>
</dbReference>
<dbReference type="Proteomes" id="UP000195755">
    <property type="component" value="Chromosome"/>
</dbReference>
<dbReference type="KEGG" id="salj:SMD11_2923"/>
<organism evidence="2 3">
    <name type="scientific">Streptomyces albireticuli</name>
    <dbReference type="NCBI Taxonomy" id="1940"/>
    <lineage>
        <taxon>Bacteria</taxon>
        <taxon>Bacillati</taxon>
        <taxon>Actinomycetota</taxon>
        <taxon>Actinomycetes</taxon>
        <taxon>Kitasatosporales</taxon>
        <taxon>Streptomycetaceae</taxon>
        <taxon>Streptomyces</taxon>
    </lineage>
</organism>
<dbReference type="Pfam" id="PF04149">
    <property type="entry name" value="DUF397"/>
    <property type="match status" value="1"/>
</dbReference>
<protein>
    <recommendedName>
        <fullName evidence="1">DUF397 domain-containing protein</fullName>
    </recommendedName>
</protein>
<evidence type="ECO:0000313" key="2">
    <source>
        <dbReference type="EMBL" id="ARZ68570.1"/>
    </source>
</evidence>
<reference evidence="2 3" key="1">
    <citation type="submission" date="2017-06" db="EMBL/GenBank/DDBJ databases">
        <title>Streptomyces albireticuli Genome sequencing and assembly.</title>
        <authorList>
            <person name="Wang Y."/>
            <person name="Du B."/>
            <person name="Ding Y."/>
            <person name="Liu H."/>
            <person name="Hou Q."/>
            <person name="Liu K."/>
            <person name="Yao L."/>
            <person name="Wang C."/>
        </authorList>
    </citation>
    <scope>NUCLEOTIDE SEQUENCE [LARGE SCALE GENOMIC DNA]</scope>
    <source>
        <strain evidence="2 3">MDJK11</strain>
    </source>
</reference>
<sequence length="96" mass="10391">MSTHHWQKSSYSGDSSNCLNIAATWQKSGYCSEGDACLSVAAEWQKSSYSQHGANCLDLAAVNAGRIFLRESDNPDVILAVAPQTLRTLIRTLKSG</sequence>
<name>A0A1Z2L2P9_9ACTN</name>
<dbReference type="RefSeq" id="WP_234366036.1">
    <property type="nucleotide sequence ID" value="NZ_CP021744.1"/>
</dbReference>
<dbReference type="InterPro" id="IPR007278">
    <property type="entry name" value="DUF397"/>
</dbReference>
<proteinExistence type="predicted"/>
<gene>
    <name evidence="2" type="ORF">SMD11_2923</name>
</gene>
<feature type="domain" description="DUF397" evidence="1">
    <location>
        <begin position="42"/>
        <end position="94"/>
    </location>
</feature>
<evidence type="ECO:0000259" key="1">
    <source>
        <dbReference type="Pfam" id="PF04149"/>
    </source>
</evidence>
<evidence type="ECO:0000313" key="3">
    <source>
        <dbReference type="Proteomes" id="UP000195755"/>
    </source>
</evidence>
<dbReference type="AlphaFoldDB" id="A0A1Z2L2P9"/>